<dbReference type="Proteomes" id="UP000239485">
    <property type="component" value="Unassembled WGS sequence"/>
</dbReference>
<protein>
    <submittedName>
        <fullName evidence="2">Uncharacterized protein</fullName>
    </submittedName>
</protein>
<feature type="region of interest" description="Disordered" evidence="1">
    <location>
        <begin position="1"/>
        <end position="96"/>
    </location>
</feature>
<sequence length="96" mass="9841">MSSDPLDDGPVPREAPPPPGASLPDVVDELEERVSAQVQEQVHGSADQAEAAREPEEGEGPSQDVVPDTGDGAADPTLGGHEQETTDGLPHAEPGD</sequence>
<organism evidence="2 3">
    <name type="scientific">Kineococcus xinjiangensis</name>
    <dbReference type="NCBI Taxonomy" id="512762"/>
    <lineage>
        <taxon>Bacteria</taxon>
        <taxon>Bacillati</taxon>
        <taxon>Actinomycetota</taxon>
        <taxon>Actinomycetes</taxon>
        <taxon>Kineosporiales</taxon>
        <taxon>Kineosporiaceae</taxon>
        <taxon>Kineococcus</taxon>
    </lineage>
</organism>
<proteinExistence type="predicted"/>
<accession>A0A2S6ITN6</accession>
<evidence type="ECO:0000313" key="3">
    <source>
        <dbReference type="Proteomes" id="UP000239485"/>
    </source>
</evidence>
<reference evidence="2 3" key="1">
    <citation type="submission" date="2018-02" db="EMBL/GenBank/DDBJ databases">
        <title>Genomic Encyclopedia of Archaeal and Bacterial Type Strains, Phase II (KMG-II): from individual species to whole genera.</title>
        <authorList>
            <person name="Goeker M."/>
        </authorList>
    </citation>
    <scope>NUCLEOTIDE SEQUENCE [LARGE SCALE GENOMIC DNA]</scope>
    <source>
        <strain evidence="2 3">DSM 22857</strain>
    </source>
</reference>
<dbReference type="AlphaFoldDB" id="A0A2S6ITN6"/>
<evidence type="ECO:0000313" key="2">
    <source>
        <dbReference type="EMBL" id="PPK97612.1"/>
    </source>
</evidence>
<name>A0A2S6ITN6_9ACTN</name>
<dbReference type="EMBL" id="PTJD01000003">
    <property type="protein sequence ID" value="PPK97612.1"/>
    <property type="molecule type" value="Genomic_DNA"/>
</dbReference>
<keyword evidence="3" id="KW-1185">Reference proteome</keyword>
<gene>
    <name evidence="2" type="ORF">CLV92_103146</name>
</gene>
<comment type="caution">
    <text evidence="2">The sequence shown here is derived from an EMBL/GenBank/DDBJ whole genome shotgun (WGS) entry which is preliminary data.</text>
</comment>
<evidence type="ECO:0000256" key="1">
    <source>
        <dbReference type="SAM" id="MobiDB-lite"/>
    </source>
</evidence>
<dbReference type="RefSeq" id="WP_104431799.1">
    <property type="nucleotide sequence ID" value="NZ_PTJD01000003.1"/>
</dbReference>